<dbReference type="Proteomes" id="UP000050482">
    <property type="component" value="Unassembled WGS sequence"/>
</dbReference>
<dbReference type="RefSeq" id="WP_054968931.1">
    <property type="nucleotide sequence ID" value="NZ_LJCO01000042.1"/>
</dbReference>
<dbReference type="Pfam" id="PF00703">
    <property type="entry name" value="Glyco_hydro_2"/>
    <property type="match status" value="1"/>
</dbReference>
<reference evidence="7 8" key="1">
    <citation type="submission" date="2015-09" db="EMBL/GenBank/DDBJ databases">
        <title>Draft genome sequence of Alicyclobacillus ferrooxydans DSM 22381.</title>
        <authorList>
            <person name="Hemp J."/>
        </authorList>
    </citation>
    <scope>NUCLEOTIDE SEQUENCE [LARGE SCALE GENOMIC DNA]</scope>
    <source>
        <strain evidence="7 8">TC-34</strain>
    </source>
</reference>
<keyword evidence="2" id="KW-0378">Hydrolase</keyword>
<evidence type="ECO:0000259" key="5">
    <source>
        <dbReference type="Pfam" id="PF02836"/>
    </source>
</evidence>
<keyword evidence="3" id="KW-0326">Glycosidase</keyword>
<dbReference type="Gene3D" id="3.20.20.80">
    <property type="entry name" value="Glycosidases"/>
    <property type="match status" value="1"/>
</dbReference>
<dbReference type="InterPro" id="IPR006102">
    <property type="entry name" value="Ig-like_GH2"/>
</dbReference>
<comment type="similarity">
    <text evidence="1">Belongs to the glycosyl hydrolase 2 family.</text>
</comment>
<dbReference type="InterPro" id="IPR017853">
    <property type="entry name" value="GH"/>
</dbReference>
<evidence type="ECO:0000259" key="4">
    <source>
        <dbReference type="Pfam" id="PF00703"/>
    </source>
</evidence>
<dbReference type="Gene3D" id="2.60.120.260">
    <property type="entry name" value="Galactose-binding domain-like"/>
    <property type="match status" value="1"/>
</dbReference>
<evidence type="ECO:0000259" key="6">
    <source>
        <dbReference type="Pfam" id="PF02837"/>
    </source>
</evidence>
<dbReference type="STRING" id="471514.AN477_09570"/>
<sequence>MTTTQKNEPRPEYPRPQMTRDEWMNLNGDWEFEIDNGRTGRERNILNKERFNQTIVVPFCPESKLSGVENKDFMSAVWYRRTFTVPKEWEAKKLVIHFGAVDYDTEVWVNGVSVGTHRGGYSSFAFDITDQVQPGENVVTVCAEDDNRTRLQPRGKQSSLYYSHACDYTRTTGIWQTVWLECVNETYVSSLKYYPDPDNACVHVDMKLTGHLTDATEVQIQVVYKGNPVGEVTATVGTHSVRIPVPLSEVHLWEVGKPKLYDVQLTVFQSGSVVDEVKSYFGLRTVTLSGKAILINGKPVFQRLVLDQGFYPDGIYTAPTDDALRRDIELSLELGFNGARLHEKMFEERYLYWADKLGYIVWGEHANWGLDISTATGLERFLPEWMEGVERDFNHPAIIGWCPFNETWDNMSANNAQQNNEVLRIVYEVTKQLDSTRPVIDTSGNFHVVTDIFDIHDYEQDPDVFAAKFEPMKHGGEAYNTFPLRQKYQGQPYFVSEYGGIWWNPNQVDGSGWGYGNRPKSEHEFIRRYEGLTTALLDNPNICAFCYTQLYDVEQEVNGLYTYDRKPKFDTETIRKINTKEAAIEGKYSVAAIASTDLTHQ</sequence>
<dbReference type="Pfam" id="PF02837">
    <property type="entry name" value="Glyco_hydro_2_N"/>
    <property type="match status" value="1"/>
</dbReference>
<dbReference type="InterPro" id="IPR006103">
    <property type="entry name" value="Glyco_hydro_2_cat"/>
</dbReference>
<dbReference type="PATRIC" id="fig|471514.4.peg.489"/>
<dbReference type="InterPro" id="IPR008979">
    <property type="entry name" value="Galactose-bd-like_sf"/>
</dbReference>
<dbReference type="Pfam" id="PF02836">
    <property type="entry name" value="Glyco_hydro_2_C"/>
    <property type="match status" value="1"/>
</dbReference>
<accession>A0A0P9CLU4</accession>
<dbReference type="SUPFAM" id="SSF49303">
    <property type="entry name" value="beta-Galactosidase/glucuronidase domain"/>
    <property type="match status" value="1"/>
</dbReference>
<proteinExistence type="inferred from homology"/>
<dbReference type="InterPro" id="IPR013783">
    <property type="entry name" value="Ig-like_fold"/>
</dbReference>
<dbReference type="InterPro" id="IPR051913">
    <property type="entry name" value="GH2_Domain-Containing"/>
</dbReference>
<dbReference type="SUPFAM" id="SSF51445">
    <property type="entry name" value="(Trans)glycosidases"/>
    <property type="match status" value="1"/>
</dbReference>
<keyword evidence="8" id="KW-1185">Reference proteome</keyword>
<feature type="domain" description="Glycoside hydrolase family 2 immunoglobulin-like beta-sandwich" evidence="4">
    <location>
        <begin position="186"/>
        <end position="284"/>
    </location>
</feature>
<feature type="domain" description="Glycoside hydrolase family 2 catalytic" evidence="5">
    <location>
        <begin position="288"/>
        <end position="503"/>
    </location>
</feature>
<gene>
    <name evidence="7" type="ORF">AN477_09570</name>
</gene>
<dbReference type="InterPro" id="IPR036156">
    <property type="entry name" value="Beta-gal/glucu_dom_sf"/>
</dbReference>
<dbReference type="AlphaFoldDB" id="A0A0P9CLU4"/>
<dbReference type="PANTHER" id="PTHR42732:SF3">
    <property type="entry name" value="HYDROLASE"/>
    <property type="match status" value="1"/>
</dbReference>
<dbReference type="PANTHER" id="PTHR42732">
    <property type="entry name" value="BETA-GALACTOSIDASE"/>
    <property type="match status" value="1"/>
</dbReference>
<evidence type="ECO:0000313" key="7">
    <source>
        <dbReference type="EMBL" id="KPV43959.1"/>
    </source>
</evidence>
<dbReference type="GO" id="GO:0004553">
    <property type="term" value="F:hydrolase activity, hydrolyzing O-glycosyl compounds"/>
    <property type="evidence" value="ECO:0007669"/>
    <property type="project" value="InterPro"/>
</dbReference>
<dbReference type="InterPro" id="IPR006104">
    <property type="entry name" value="Glyco_hydro_2_N"/>
</dbReference>
<evidence type="ECO:0000313" key="8">
    <source>
        <dbReference type="Proteomes" id="UP000050482"/>
    </source>
</evidence>
<dbReference type="OrthoDB" id="9762066at2"/>
<dbReference type="EMBL" id="LJCO01000042">
    <property type="protein sequence ID" value="KPV43959.1"/>
    <property type="molecule type" value="Genomic_DNA"/>
</dbReference>
<dbReference type="SUPFAM" id="SSF49785">
    <property type="entry name" value="Galactose-binding domain-like"/>
    <property type="match status" value="1"/>
</dbReference>
<comment type="caution">
    <text evidence="7">The sequence shown here is derived from an EMBL/GenBank/DDBJ whole genome shotgun (WGS) entry which is preliminary data.</text>
</comment>
<dbReference type="GO" id="GO:0005975">
    <property type="term" value="P:carbohydrate metabolic process"/>
    <property type="evidence" value="ECO:0007669"/>
    <property type="project" value="InterPro"/>
</dbReference>
<dbReference type="Gene3D" id="2.60.40.10">
    <property type="entry name" value="Immunoglobulins"/>
    <property type="match status" value="1"/>
</dbReference>
<evidence type="ECO:0000256" key="3">
    <source>
        <dbReference type="ARBA" id="ARBA00023295"/>
    </source>
</evidence>
<evidence type="ECO:0000256" key="2">
    <source>
        <dbReference type="ARBA" id="ARBA00022801"/>
    </source>
</evidence>
<name>A0A0P9CLU4_9BACL</name>
<evidence type="ECO:0000256" key="1">
    <source>
        <dbReference type="ARBA" id="ARBA00007401"/>
    </source>
</evidence>
<protein>
    <submittedName>
        <fullName evidence="7">Beta-galactosidase</fullName>
    </submittedName>
</protein>
<organism evidence="7 8">
    <name type="scientific">Alicyclobacillus ferrooxydans</name>
    <dbReference type="NCBI Taxonomy" id="471514"/>
    <lineage>
        <taxon>Bacteria</taxon>
        <taxon>Bacillati</taxon>
        <taxon>Bacillota</taxon>
        <taxon>Bacilli</taxon>
        <taxon>Bacillales</taxon>
        <taxon>Alicyclobacillaceae</taxon>
        <taxon>Alicyclobacillus</taxon>
    </lineage>
</organism>
<feature type="domain" description="Glycosyl hydrolases family 2 sugar binding" evidence="6">
    <location>
        <begin position="71"/>
        <end position="178"/>
    </location>
</feature>